<keyword evidence="7" id="KW-0408">Iron</keyword>
<evidence type="ECO:0000256" key="10">
    <source>
        <dbReference type="SAM" id="MobiDB-lite"/>
    </source>
</evidence>
<keyword evidence="3" id="KW-0813">Transport</keyword>
<sequence>MTRVRQAVQLACSALEAACTSFAPPSLPAAPVRALRAQESSNCSSSSRCSGSEECSSSSLPFKTRPSYMHNGNVQGRAFSFATSPQQRGMHSSSLAAHGSGGSDADSEETISVVFVDKDGNDQEVRAPLGKNLLEVAHDNEVDLEGACEGSLACSTCHVIVEDEEYYKRMPEPCDDELDMLDLAFELKETSRLGCQIIAAKDLDGLRVRIPSATRNFYVDGHKPKPH</sequence>
<dbReference type="InterPro" id="IPR001055">
    <property type="entry name" value="Adrenodoxin-like"/>
</dbReference>
<dbReference type="SUPFAM" id="SSF54292">
    <property type="entry name" value="2Fe-2S ferredoxin-like"/>
    <property type="match status" value="1"/>
</dbReference>
<keyword evidence="6" id="KW-0249">Electron transport</keyword>
<dbReference type="GO" id="GO:0140647">
    <property type="term" value="P:P450-containing electron transport chain"/>
    <property type="evidence" value="ECO:0007669"/>
    <property type="project" value="InterPro"/>
</dbReference>
<evidence type="ECO:0000259" key="11">
    <source>
        <dbReference type="PROSITE" id="PS51085"/>
    </source>
</evidence>
<dbReference type="PROSITE" id="PS00814">
    <property type="entry name" value="ADX"/>
    <property type="match status" value="1"/>
</dbReference>
<dbReference type="GO" id="GO:0046872">
    <property type="term" value="F:metal ion binding"/>
    <property type="evidence" value="ECO:0007669"/>
    <property type="project" value="UniProtKB-KW"/>
</dbReference>
<evidence type="ECO:0000256" key="9">
    <source>
        <dbReference type="ARBA" id="ARBA00034078"/>
    </source>
</evidence>
<protein>
    <recommendedName>
        <fullName evidence="2">2Fe-2S ferredoxin</fullName>
    </recommendedName>
</protein>
<dbReference type="PROSITE" id="PS51085">
    <property type="entry name" value="2FE2S_FER_2"/>
    <property type="match status" value="1"/>
</dbReference>
<name>A0A7S3R4N4_DUNTE</name>
<dbReference type="AlphaFoldDB" id="A0A7S3R4N4"/>
<dbReference type="InterPro" id="IPR012675">
    <property type="entry name" value="Beta-grasp_dom_sf"/>
</dbReference>
<evidence type="ECO:0000256" key="5">
    <source>
        <dbReference type="ARBA" id="ARBA00022723"/>
    </source>
</evidence>
<feature type="domain" description="2Fe-2S ferredoxin-type" evidence="11">
    <location>
        <begin position="111"/>
        <end position="214"/>
    </location>
</feature>
<dbReference type="GO" id="GO:0051537">
    <property type="term" value="F:2 iron, 2 sulfur cluster binding"/>
    <property type="evidence" value="ECO:0007669"/>
    <property type="project" value="UniProtKB-KW"/>
</dbReference>
<dbReference type="Gene3D" id="3.10.20.30">
    <property type="match status" value="1"/>
</dbReference>
<evidence type="ECO:0000256" key="8">
    <source>
        <dbReference type="ARBA" id="ARBA00023014"/>
    </source>
</evidence>
<dbReference type="Pfam" id="PF00111">
    <property type="entry name" value="Fer2"/>
    <property type="match status" value="1"/>
</dbReference>
<keyword evidence="5" id="KW-0479">Metal-binding</keyword>
<dbReference type="PRINTS" id="PR00355">
    <property type="entry name" value="ADRENODOXIN"/>
</dbReference>
<gene>
    <name evidence="12" type="ORF">DTER00134_LOCUS17558</name>
</gene>
<comment type="similarity">
    <text evidence="1">Belongs to the adrenodoxin/putidaredoxin family.</text>
</comment>
<evidence type="ECO:0000256" key="2">
    <source>
        <dbReference type="ARBA" id="ARBA00019395"/>
    </source>
</evidence>
<evidence type="ECO:0000256" key="4">
    <source>
        <dbReference type="ARBA" id="ARBA00022714"/>
    </source>
</evidence>
<proteinExistence type="inferred from homology"/>
<feature type="region of interest" description="Disordered" evidence="10">
    <location>
        <begin position="83"/>
        <end position="106"/>
    </location>
</feature>
<evidence type="ECO:0000313" key="12">
    <source>
        <dbReference type="EMBL" id="CAE0502485.1"/>
    </source>
</evidence>
<dbReference type="InterPro" id="IPR001041">
    <property type="entry name" value="2Fe-2S_ferredoxin-type"/>
</dbReference>
<evidence type="ECO:0000256" key="7">
    <source>
        <dbReference type="ARBA" id="ARBA00023004"/>
    </source>
</evidence>
<dbReference type="PANTHER" id="PTHR23426:SF72">
    <property type="entry name" value="2FE-2S FERREDOXIN-TYPE DOMAIN-CONTAINING PROTEIN"/>
    <property type="match status" value="1"/>
</dbReference>
<accession>A0A7S3R4N4</accession>
<dbReference type="GO" id="GO:0005739">
    <property type="term" value="C:mitochondrion"/>
    <property type="evidence" value="ECO:0007669"/>
    <property type="project" value="TreeGrafter"/>
</dbReference>
<keyword evidence="4" id="KW-0001">2Fe-2S</keyword>
<dbReference type="GO" id="GO:0009055">
    <property type="term" value="F:electron transfer activity"/>
    <property type="evidence" value="ECO:0007669"/>
    <property type="project" value="TreeGrafter"/>
</dbReference>
<evidence type="ECO:0000256" key="6">
    <source>
        <dbReference type="ARBA" id="ARBA00022982"/>
    </source>
</evidence>
<comment type="cofactor">
    <cofactor evidence="9">
        <name>[2Fe-2S] cluster</name>
        <dbReference type="ChEBI" id="CHEBI:190135"/>
    </cofactor>
</comment>
<keyword evidence="8" id="KW-0411">Iron-sulfur</keyword>
<dbReference type="EMBL" id="HBIP01029071">
    <property type="protein sequence ID" value="CAE0502485.1"/>
    <property type="molecule type" value="Transcribed_RNA"/>
</dbReference>
<dbReference type="CDD" id="cd00207">
    <property type="entry name" value="fer2"/>
    <property type="match status" value="1"/>
</dbReference>
<dbReference type="InterPro" id="IPR036010">
    <property type="entry name" value="2Fe-2S_ferredoxin-like_sf"/>
</dbReference>
<organism evidence="12">
    <name type="scientific">Dunaliella tertiolecta</name>
    <name type="common">Green alga</name>
    <dbReference type="NCBI Taxonomy" id="3047"/>
    <lineage>
        <taxon>Eukaryota</taxon>
        <taxon>Viridiplantae</taxon>
        <taxon>Chlorophyta</taxon>
        <taxon>core chlorophytes</taxon>
        <taxon>Chlorophyceae</taxon>
        <taxon>CS clade</taxon>
        <taxon>Chlamydomonadales</taxon>
        <taxon>Dunaliellaceae</taxon>
        <taxon>Dunaliella</taxon>
    </lineage>
</organism>
<dbReference type="InterPro" id="IPR018298">
    <property type="entry name" value="Adrenodoxin_Fe-S_BS"/>
</dbReference>
<reference evidence="12" key="1">
    <citation type="submission" date="2021-01" db="EMBL/GenBank/DDBJ databases">
        <authorList>
            <person name="Corre E."/>
            <person name="Pelletier E."/>
            <person name="Niang G."/>
            <person name="Scheremetjew M."/>
            <person name="Finn R."/>
            <person name="Kale V."/>
            <person name="Holt S."/>
            <person name="Cochrane G."/>
            <person name="Meng A."/>
            <person name="Brown T."/>
            <person name="Cohen L."/>
        </authorList>
    </citation>
    <scope>NUCLEOTIDE SEQUENCE</scope>
    <source>
        <strain evidence="12">CCMP1320</strain>
    </source>
</reference>
<evidence type="ECO:0000256" key="3">
    <source>
        <dbReference type="ARBA" id="ARBA00022448"/>
    </source>
</evidence>
<dbReference type="PANTHER" id="PTHR23426">
    <property type="entry name" value="FERREDOXIN/ADRENODOXIN"/>
    <property type="match status" value="1"/>
</dbReference>
<evidence type="ECO:0000256" key="1">
    <source>
        <dbReference type="ARBA" id="ARBA00010914"/>
    </source>
</evidence>